<reference evidence="3 4" key="1">
    <citation type="submission" date="2019-02" db="EMBL/GenBank/DDBJ databases">
        <title>Deep-cultivation of Planctomycetes and their phenomic and genomic characterization uncovers novel biology.</title>
        <authorList>
            <person name="Wiegand S."/>
            <person name="Jogler M."/>
            <person name="Boedeker C."/>
            <person name="Pinto D."/>
            <person name="Vollmers J."/>
            <person name="Rivas-Marin E."/>
            <person name="Kohn T."/>
            <person name="Peeters S.H."/>
            <person name="Heuer A."/>
            <person name="Rast P."/>
            <person name="Oberbeckmann S."/>
            <person name="Bunk B."/>
            <person name="Jeske O."/>
            <person name="Meyerdierks A."/>
            <person name="Storesund J.E."/>
            <person name="Kallscheuer N."/>
            <person name="Luecker S."/>
            <person name="Lage O.M."/>
            <person name="Pohl T."/>
            <person name="Merkel B.J."/>
            <person name="Hornburger P."/>
            <person name="Mueller R.-W."/>
            <person name="Bruemmer F."/>
            <person name="Labrenz M."/>
            <person name="Spormann A.M."/>
            <person name="Op den Camp H."/>
            <person name="Overmann J."/>
            <person name="Amann R."/>
            <person name="Jetten M.S.M."/>
            <person name="Mascher T."/>
            <person name="Medema M.H."/>
            <person name="Devos D.P."/>
            <person name="Kaster A.-K."/>
            <person name="Ovreas L."/>
            <person name="Rohde M."/>
            <person name="Galperin M.Y."/>
            <person name="Jogler C."/>
        </authorList>
    </citation>
    <scope>NUCLEOTIDE SEQUENCE [LARGE SCALE GENOMIC DNA]</scope>
    <source>
        <strain evidence="3 4">SV_7m_r</strain>
    </source>
</reference>
<keyword evidence="1" id="KW-0175">Coiled coil</keyword>
<feature type="coiled-coil region" evidence="1">
    <location>
        <begin position="490"/>
        <end position="540"/>
    </location>
</feature>
<keyword evidence="4" id="KW-1185">Reference proteome</keyword>
<proteinExistence type="predicted"/>
<keyword evidence="2" id="KW-0812">Transmembrane</keyword>
<dbReference type="OrthoDB" id="261911at2"/>
<dbReference type="EMBL" id="CP036272">
    <property type="protein sequence ID" value="QDT59864.1"/>
    <property type="molecule type" value="Genomic_DNA"/>
</dbReference>
<keyword evidence="2" id="KW-1133">Transmembrane helix</keyword>
<organism evidence="3 4">
    <name type="scientific">Stieleria bergensis</name>
    <dbReference type="NCBI Taxonomy" id="2528025"/>
    <lineage>
        <taxon>Bacteria</taxon>
        <taxon>Pseudomonadati</taxon>
        <taxon>Planctomycetota</taxon>
        <taxon>Planctomycetia</taxon>
        <taxon>Pirellulales</taxon>
        <taxon>Pirellulaceae</taxon>
        <taxon>Stieleria</taxon>
    </lineage>
</organism>
<dbReference type="AlphaFoldDB" id="A0A517SUQ7"/>
<dbReference type="Proteomes" id="UP000315003">
    <property type="component" value="Chromosome"/>
</dbReference>
<name>A0A517SUQ7_9BACT</name>
<evidence type="ECO:0000256" key="2">
    <source>
        <dbReference type="SAM" id="Phobius"/>
    </source>
</evidence>
<keyword evidence="2" id="KW-0472">Membrane</keyword>
<evidence type="ECO:0000256" key="1">
    <source>
        <dbReference type="SAM" id="Coils"/>
    </source>
</evidence>
<accession>A0A517SUQ7</accession>
<evidence type="ECO:0000313" key="4">
    <source>
        <dbReference type="Proteomes" id="UP000315003"/>
    </source>
</evidence>
<evidence type="ECO:0000313" key="3">
    <source>
        <dbReference type="EMBL" id="QDT59864.1"/>
    </source>
</evidence>
<gene>
    <name evidence="3" type="ORF">SV7mr_23760</name>
</gene>
<sequence length="965" mass="108951">MPTTVDEIRFALEKRDGVSEGDMQTLASAYRDEVKRVNQRLDESVMLLRKGLRSEAIQRIEMRPNALELAVELDFPEWDEWNEILQFMAIPLPPRLNHEYISQINEAILEVLPLEALMRRHRRLAIAKAPLEARLKVLRQIARVDSDSQVWQRDIEVWEKTRLTQIDQEIQEALDAEDSRRTYMIHKELTAPGWITHPSSRLVQQCELAANAFLAEQMEGRLVKLAPKLLAAFESQDQATARKARAAWQSTVAEFNVPAPTLLSEQVEPALKWLEGIDRQAITKKELKNSLNRLQILVQQNAPMDQIIEARDSYLRFGEPVPEATAHEIRQRQEAPKRAARKKLILISGAVAVVLVGISIGVLGYLARNRHAADLERKQNDLQQLFDAGDFQGVIEGYTRLQTSDPELAMLPELSSLNKRAQSEISTEEKRVERFDRLYKQADSEDPALIDLSVLDLLRSLASTKDEETLVASLENRKTQYMDAQRDQQSDALLKELGQFQQEFDQLKSRPDGDETLAALRSLQSEVSRLENRYPKASSDAIGKQSILRSGLGGRIQEVGSRLKAMASRDSAVDSLVTARSLGVFADRLTEFSNQAIVDTKVIEFSKVSQEEELWESALSLNDWLQEFQDKLEGGLSAQEAASLARSSEQISQLVEGNPCVVELGDIGSVMKELTERRLLFESFIKELEGYPAAQMYSLVMKNEDPKGIIYFVPKKYIDENRANFDKDGFVGVAVASSAGGMTKSRSFPGPLPPFSPQPREMLLDISSDIIKRRSDFISQWELEFLKSIQSVQKNPQLNGLLKEKLITDLLQVATRGSKQLAQKMSETVRVSQRRKQARDQWYIPGTFDGTLAPEFAEPLELELRLALPTVGDPFAHYNKLVKRRLQWVGFLVRDSSGNMKYQLRQLDGVRDGAVYTAVPPTKSTGEVKLESIGSMIGGQIQLKTAAFRELPGRPLFLYPDSIDE</sequence>
<protein>
    <submittedName>
        <fullName evidence="3">Uncharacterized protein</fullName>
    </submittedName>
</protein>
<feature type="transmembrane region" description="Helical" evidence="2">
    <location>
        <begin position="344"/>
        <end position="367"/>
    </location>
</feature>
<dbReference type="RefSeq" id="WP_145271998.1">
    <property type="nucleotide sequence ID" value="NZ_CP036272.1"/>
</dbReference>